<sequence length="862" mass="98240">MLSNNVKAMTDAMDDLRAKRASIEQDIQKAELEGKSCSPEVEVWLRKADAFDQRKVTAIEQEYYQRTNCIAMPSLNIVSNYKLGRRAFKKKEEMVELLDKAAKFDVVAKKLPPGPARELATPSIMVSNENSNLETICQYLKENTAGIIGIWGMGGVGKTTLLKSINNEFYRSKDGMFDHVIWVVVSQDYSYQKIRSDIAKDLGLPSTNADADVDADAIHDFLKMKSFLLLLDDLWSELDLEKIGMHHDQDKHKSMVVFTTRLENVCGDMETNKTIKIECLDHDTAWRLFKEKAGEELISSDNLIQQHAKAIVGECAGLPLALVTVGKAMRTKKTAQEWDYVASMMRKSKYPGIPGMRKESDFFPILKFSYDNLESDILRQCFLYCSLWGEDVEIATDNLIECWMGHGLLDDFDDLGEAYNKGGIFIGNLKEACLLESVAPPWLHEESYVKLHDVIRDLALWITSDCGRNKQGWLVQPNSYLERLPEDVIDREVINIGVNNSKALDGFPNCHKLKTLILSVEQYWGEPRPEFFTKMHCLKYLDLSDAGIDTLPKEIGGLIGLEYLRLPSDLRSLPMALSDLKNLKYLYIFKLDEAKIPYGLIARLTKLRELDLFSTDEAFPSVYLEERHVDELLILKELKGVGINIKPSSSILGRLRHVPKRRLRLGCLDDESDFTSISISPSQLGNNSKTNLLELAISDIRSLQEMVITTEDELHLDDLPHLKNVIWKDLETHFFLPGLTLLFISRCNSLTSLCWTAHLPRLKQLYITDCDELESIIKTGDDNTTEVIEEEVNLFKSLKYLYLLRNPNLECIYEGELSLPSMEMFSMTCCNKLRKLPLGLDSAKNLKSIVVDSHYMWDNMDW</sequence>
<evidence type="ECO:0000313" key="1">
    <source>
        <dbReference type="EMBL" id="KAH7674512.1"/>
    </source>
</evidence>
<proteinExistence type="predicted"/>
<organism evidence="1 2">
    <name type="scientific">Dioscorea alata</name>
    <name type="common">Purple yam</name>
    <dbReference type="NCBI Taxonomy" id="55571"/>
    <lineage>
        <taxon>Eukaryota</taxon>
        <taxon>Viridiplantae</taxon>
        <taxon>Streptophyta</taxon>
        <taxon>Embryophyta</taxon>
        <taxon>Tracheophyta</taxon>
        <taxon>Spermatophyta</taxon>
        <taxon>Magnoliopsida</taxon>
        <taxon>Liliopsida</taxon>
        <taxon>Dioscoreales</taxon>
        <taxon>Dioscoreaceae</taxon>
        <taxon>Dioscorea</taxon>
    </lineage>
</organism>
<dbReference type="EMBL" id="CM037018">
    <property type="protein sequence ID" value="KAH7674512.1"/>
    <property type="molecule type" value="Genomic_DNA"/>
</dbReference>
<feature type="non-terminal residue" evidence="1">
    <location>
        <position position="862"/>
    </location>
</feature>
<dbReference type="Proteomes" id="UP000827976">
    <property type="component" value="Chromosome 8"/>
</dbReference>
<evidence type="ECO:0000313" key="2">
    <source>
        <dbReference type="Proteomes" id="UP000827976"/>
    </source>
</evidence>
<reference evidence="2" key="1">
    <citation type="journal article" date="2022" name="Nat. Commun.">
        <title>Chromosome evolution and the genetic basis of agronomically important traits in greater yam.</title>
        <authorList>
            <person name="Bredeson J.V."/>
            <person name="Lyons J.B."/>
            <person name="Oniyinde I.O."/>
            <person name="Okereke N.R."/>
            <person name="Kolade O."/>
            <person name="Nnabue I."/>
            <person name="Nwadili C.O."/>
            <person name="Hribova E."/>
            <person name="Parker M."/>
            <person name="Nwogha J."/>
            <person name="Shu S."/>
            <person name="Carlson J."/>
            <person name="Kariba R."/>
            <person name="Muthemba S."/>
            <person name="Knop K."/>
            <person name="Barton G.J."/>
            <person name="Sherwood A.V."/>
            <person name="Lopez-Montes A."/>
            <person name="Asiedu R."/>
            <person name="Jamnadass R."/>
            <person name="Muchugi A."/>
            <person name="Goodstein D."/>
            <person name="Egesi C.N."/>
            <person name="Featherston J."/>
            <person name="Asfaw A."/>
            <person name="Simpson G.G."/>
            <person name="Dolezel J."/>
            <person name="Hendre P.S."/>
            <person name="Van Deynze A."/>
            <person name="Kumar P.L."/>
            <person name="Obidiegwu J.E."/>
            <person name="Bhattacharjee R."/>
            <person name="Rokhsar D.S."/>
        </authorList>
    </citation>
    <scope>NUCLEOTIDE SEQUENCE [LARGE SCALE GENOMIC DNA]</scope>
    <source>
        <strain evidence="2">cv. TDa95/00328</strain>
    </source>
</reference>
<accession>A0ACB7VKB1</accession>
<keyword evidence="2" id="KW-1185">Reference proteome</keyword>
<keyword evidence="1" id="KW-0378">Hydrolase</keyword>
<protein>
    <submittedName>
        <fullName evidence="1">P-loop containing nucleoside triphosphate hydrolase protein</fullName>
    </submittedName>
</protein>
<comment type="caution">
    <text evidence="1">The sequence shown here is derived from an EMBL/GenBank/DDBJ whole genome shotgun (WGS) entry which is preliminary data.</text>
</comment>
<gene>
    <name evidence="1" type="ORF">IHE45_08G078700</name>
</gene>
<name>A0ACB7VKB1_DIOAL</name>